<name>A0AA36B0H7_OCTVU</name>
<keyword evidence="2" id="KW-1185">Reference proteome</keyword>
<evidence type="ECO:0000313" key="2">
    <source>
        <dbReference type="Proteomes" id="UP001162480"/>
    </source>
</evidence>
<gene>
    <name evidence="1" type="ORF">OCTVUL_1B004339</name>
</gene>
<dbReference type="AlphaFoldDB" id="A0AA36B0H7"/>
<dbReference type="EMBL" id="OX597819">
    <property type="protein sequence ID" value="CAI9724991.1"/>
    <property type="molecule type" value="Genomic_DNA"/>
</dbReference>
<protein>
    <submittedName>
        <fullName evidence="1">Uncharacterized protein</fullName>
    </submittedName>
</protein>
<dbReference type="Proteomes" id="UP001162480">
    <property type="component" value="Chromosome 6"/>
</dbReference>
<reference evidence="1" key="1">
    <citation type="submission" date="2023-08" db="EMBL/GenBank/DDBJ databases">
        <authorList>
            <person name="Alioto T."/>
            <person name="Alioto T."/>
            <person name="Gomez Garrido J."/>
        </authorList>
    </citation>
    <scope>NUCLEOTIDE SEQUENCE</scope>
</reference>
<accession>A0AA36B0H7</accession>
<proteinExistence type="predicted"/>
<organism evidence="1 2">
    <name type="scientific">Octopus vulgaris</name>
    <name type="common">Common octopus</name>
    <dbReference type="NCBI Taxonomy" id="6645"/>
    <lineage>
        <taxon>Eukaryota</taxon>
        <taxon>Metazoa</taxon>
        <taxon>Spiralia</taxon>
        <taxon>Lophotrochozoa</taxon>
        <taxon>Mollusca</taxon>
        <taxon>Cephalopoda</taxon>
        <taxon>Coleoidea</taxon>
        <taxon>Octopodiformes</taxon>
        <taxon>Octopoda</taxon>
        <taxon>Incirrata</taxon>
        <taxon>Octopodidae</taxon>
        <taxon>Octopus</taxon>
    </lineage>
</organism>
<evidence type="ECO:0000313" key="1">
    <source>
        <dbReference type="EMBL" id="CAI9724991.1"/>
    </source>
</evidence>
<sequence>MRGKILCAHGSERFMDKYSTQQCIQVAKFFYQNRGSIIQTQEHTVDTCRFKRHSGFSVEKLLECSG</sequence>